<evidence type="ECO:0000259" key="5">
    <source>
        <dbReference type="PROSITE" id="PS01124"/>
    </source>
</evidence>
<evidence type="ECO:0000256" key="3">
    <source>
        <dbReference type="ARBA" id="ARBA00023159"/>
    </source>
</evidence>
<dbReference type="AlphaFoldDB" id="A0A0N0XHE9"/>
<dbReference type="InterPro" id="IPR037923">
    <property type="entry name" value="HTH-like"/>
</dbReference>
<evidence type="ECO:0000313" key="6">
    <source>
        <dbReference type="EMBL" id="KPC51350.1"/>
    </source>
</evidence>
<dbReference type="InterPro" id="IPR003313">
    <property type="entry name" value="AraC-bd"/>
</dbReference>
<dbReference type="RefSeq" id="WP_201782458.1">
    <property type="nucleotide sequence ID" value="NZ_LAQT01000018.1"/>
</dbReference>
<keyword evidence="3" id="KW-0010">Activator</keyword>
<dbReference type="PANTHER" id="PTHR46796">
    <property type="entry name" value="HTH-TYPE TRANSCRIPTIONAL ACTIVATOR RHAS-RELATED"/>
    <property type="match status" value="1"/>
</dbReference>
<feature type="domain" description="HTH araC/xylS-type" evidence="5">
    <location>
        <begin position="183"/>
        <end position="280"/>
    </location>
</feature>
<dbReference type="InterPro" id="IPR050204">
    <property type="entry name" value="AraC_XylS_family_regulators"/>
</dbReference>
<keyword evidence="2" id="KW-0238">DNA-binding</keyword>
<dbReference type="GO" id="GO:0043565">
    <property type="term" value="F:sequence-specific DNA binding"/>
    <property type="evidence" value="ECO:0007669"/>
    <property type="project" value="InterPro"/>
</dbReference>
<dbReference type="GO" id="GO:0032259">
    <property type="term" value="P:methylation"/>
    <property type="evidence" value="ECO:0007669"/>
    <property type="project" value="UniProtKB-KW"/>
</dbReference>
<evidence type="ECO:0000256" key="2">
    <source>
        <dbReference type="ARBA" id="ARBA00023125"/>
    </source>
</evidence>
<dbReference type="Pfam" id="PF12833">
    <property type="entry name" value="HTH_18"/>
    <property type="match status" value="1"/>
</dbReference>
<accession>A0A0N0XHE9</accession>
<dbReference type="Proteomes" id="UP000037939">
    <property type="component" value="Unassembled WGS sequence"/>
</dbReference>
<dbReference type="PANTHER" id="PTHR46796:SF2">
    <property type="entry name" value="TRANSCRIPTIONAL REGULATORY PROTEIN"/>
    <property type="match status" value="1"/>
</dbReference>
<dbReference type="InterPro" id="IPR018060">
    <property type="entry name" value="HTH_AraC"/>
</dbReference>
<dbReference type="STRING" id="857265.WG78_15645"/>
<comment type="caution">
    <text evidence="6">The sequence shown here is derived from an EMBL/GenBank/DDBJ whole genome shotgun (WGS) entry which is preliminary data.</text>
</comment>
<keyword evidence="7" id="KW-1185">Reference proteome</keyword>
<proteinExistence type="predicted"/>
<dbReference type="PATRIC" id="fig|857265.3.peg.3215"/>
<name>A0A0N0XHE9_9NEIS</name>
<dbReference type="EMBL" id="LAQT01000018">
    <property type="protein sequence ID" value="KPC51350.1"/>
    <property type="molecule type" value="Genomic_DNA"/>
</dbReference>
<reference evidence="6 7" key="1">
    <citation type="submission" date="2015-07" db="EMBL/GenBank/DDBJ databases">
        <title>Draft genome sequence of the Amantichitinum ursilacus IGB-41, a new chitin-degrading bacterium.</title>
        <authorList>
            <person name="Kirstahler P."/>
            <person name="Guenther M."/>
            <person name="Grumaz C."/>
            <person name="Rupp S."/>
            <person name="Zibek S."/>
            <person name="Sohn K."/>
        </authorList>
    </citation>
    <scope>NUCLEOTIDE SEQUENCE [LARGE SCALE GENOMIC DNA]</scope>
    <source>
        <strain evidence="6 7">IGB-41</strain>
    </source>
</reference>
<keyword evidence="1" id="KW-0805">Transcription regulation</keyword>
<evidence type="ECO:0000256" key="4">
    <source>
        <dbReference type="ARBA" id="ARBA00023163"/>
    </source>
</evidence>
<dbReference type="SMART" id="SM00342">
    <property type="entry name" value="HTH_ARAC"/>
    <property type="match status" value="1"/>
</dbReference>
<dbReference type="GO" id="GO:0008168">
    <property type="term" value="F:methyltransferase activity"/>
    <property type="evidence" value="ECO:0007669"/>
    <property type="project" value="UniProtKB-KW"/>
</dbReference>
<keyword evidence="6" id="KW-0808">Transferase</keyword>
<dbReference type="InterPro" id="IPR009057">
    <property type="entry name" value="Homeodomain-like_sf"/>
</dbReference>
<evidence type="ECO:0000256" key="1">
    <source>
        <dbReference type="ARBA" id="ARBA00023015"/>
    </source>
</evidence>
<dbReference type="PROSITE" id="PS00041">
    <property type="entry name" value="HTH_ARAC_FAMILY_1"/>
    <property type="match status" value="1"/>
</dbReference>
<dbReference type="PROSITE" id="PS01124">
    <property type="entry name" value="HTH_ARAC_FAMILY_2"/>
    <property type="match status" value="1"/>
</dbReference>
<dbReference type="SUPFAM" id="SSF46689">
    <property type="entry name" value="Homeodomain-like"/>
    <property type="match status" value="2"/>
</dbReference>
<dbReference type="SUPFAM" id="SSF51215">
    <property type="entry name" value="Regulatory protein AraC"/>
    <property type="match status" value="1"/>
</dbReference>
<dbReference type="EC" id="2.1.1.-" evidence="6"/>
<dbReference type="Gene3D" id="1.10.10.60">
    <property type="entry name" value="Homeodomain-like"/>
    <property type="match status" value="1"/>
</dbReference>
<sequence>MPATPISSALMSPPPVFWRDAAMPWLELRTVHDGRTVCYAPHTHETFSIGAITGGHSVYINGAQRRNVATGDIVLINPEQVHACNPLTDSAWAYHMFYVDSAWLAGLQHDLGFNPDADFQPFATTLTAIPSLFAGLTRLATTLHERQPDLLLRQSQAVAFFSDLQLALNPAPQPRKAVNHKLQRAADLIREQYAQALTLEQLCAAAELSATHLIRSFKQHFGLTPHAYLTNRRIQVSRTRLRQGDAIAEVALAVGFADQAHLQRAFKQMMATTPGHYRAA</sequence>
<dbReference type="GO" id="GO:0003700">
    <property type="term" value="F:DNA-binding transcription factor activity"/>
    <property type="evidence" value="ECO:0007669"/>
    <property type="project" value="InterPro"/>
</dbReference>
<evidence type="ECO:0000313" key="7">
    <source>
        <dbReference type="Proteomes" id="UP000037939"/>
    </source>
</evidence>
<organism evidence="6 7">
    <name type="scientific">Amantichitinum ursilacus</name>
    <dbReference type="NCBI Taxonomy" id="857265"/>
    <lineage>
        <taxon>Bacteria</taxon>
        <taxon>Pseudomonadati</taxon>
        <taxon>Pseudomonadota</taxon>
        <taxon>Betaproteobacteria</taxon>
        <taxon>Neisseriales</taxon>
        <taxon>Chitinibacteraceae</taxon>
        <taxon>Amantichitinum</taxon>
    </lineage>
</organism>
<dbReference type="InterPro" id="IPR018062">
    <property type="entry name" value="HTH_AraC-typ_CS"/>
</dbReference>
<dbReference type="Pfam" id="PF02311">
    <property type="entry name" value="AraC_binding"/>
    <property type="match status" value="1"/>
</dbReference>
<keyword evidence="4" id="KW-0804">Transcription</keyword>
<keyword evidence="6" id="KW-0489">Methyltransferase</keyword>
<gene>
    <name evidence="6" type="primary">adaA_1</name>
    <name evidence="6" type="ORF">WG78_15645</name>
</gene>
<protein>
    <submittedName>
        <fullName evidence="6">Bifunctional transcriptional activator/DNA repair enzyme AdaA</fullName>
        <ecNumber evidence="6">2.1.1.-</ecNumber>
    </submittedName>
</protein>